<comment type="similarity">
    <text evidence="1 9">Belongs to the peptidase S11 family.</text>
</comment>
<feature type="active site" description="Acyl-ester intermediate" evidence="7">
    <location>
        <position position="75"/>
    </location>
</feature>
<gene>
    <name evidence="11" type="ORF">C4617_01480</name>
</gene>
<dbReference type="Proteomes" id="UP000240811">
    <property type="component" value="Unassembled WGS sequence"/>
</dbReference>
<dbReference type="PANTHER" id="PTHR21581:SF6">
    <property type="entry name" value="TRAFFICKING PROTEIN PARTICLE COMPLEX SUBUNIT 12"/>
    <property type="match status" value="1"/>
</dbReference>
<keyword evidence="3" id="KW-0378">Hydrolase</keyword>
<evidence type="ECO:0000256" key="6">
    <source>
        <dbReference type="ARBA" id="ARBA00023316"/>
    </source>
</evidence>
<evidence type="ECO:0000259" key="10">
    <source>
        <dbReference type="Pfam" id="PF00768"/>
    </source>
</evidence>
<protein>
    <submittedName>
        <fullName evidence="11">D-alanyl-D-alanine carboxypeptidase</fullName>
    </submittedName>
</protein>
<evidence type="ECO:0000256" key="5">
    <source>
        <dbReference type="ARBA" id="ARBA00022984"/>
    </source>
</evidence>
<evidence type="ECO:0000256" key="7">
    <source>
        <dbReference type="PIRSR" id="PIRSR618044-1"/>
    </source>
</evidence>
<evidence type="ECO:0000256" key="4">
    <source>
        <dbReference type="ARBA" id="ARBA00022960"/>
    </source>
</evidence>
<dbReference type="InterPro" id="IPR001967">
    <property type="entry name" value="Peptidase_S11_N"/>
</dbReference>
<accession>A0A2T4VXM4</accession>
<dbReference type="AlphaFoldDB" id="A0A2T4VXM4"/>
<keyword evidence="11" id="KW-0121">Carboxypeptidase</keyword>
<name>A0A2T4VXM4_9HYPH</name>
<dbReference type="EMBL" id="PSQJ01000002">
    <property type="protein sequence ID" value="PTL86520.1"/>
    <property type="molecule type" value="Genomic_DNA"/>
</dbReference>
<keyword evidence="2" id="KW-0732">Signal</keyword>
<dbReference type="GO" id="GO:0071555">
    <property type="term" value="P:cell wall organization"/>
    <property type="evidence" value="ECO:0007669"/>
    <property type="project" value="UniProtKB-KW"/>
</dbReference>
<dbReference type="GO" id="GO:0009252">
    <property type="term" value="P:peptidoglycan biosynthetic process"/>
    <property type="evidence" value="ECO:0007669"/>
    <property type="project" value="UniProtKB-KW"/>
</dbReference>
<dbReference type="Pfam" id="PF00768">
    <property type="entry name" value="Peptidase_S11"/>
    <property type="match status" value="1"/>
</dbReference>
<keyword evidence="11" id="KW-0645">Protease</keyword>
<feature type="active site" evidence="7">
    <location>
        <position position="135"/>
    </location>
</feature>
<evidence type="ECO:0000313" key="11">
    <source>
        <dbReference type="EMBL" id="PTL86520.1"/>
    </source>
</evidence>
<evidence type="ECO:0000256" key="9">
    <source>
        <dbReference type="RuleBase" id="RU004016"/>
    </source>
</evidence>
<evidence type="ECO:0000256" key="2">
    <source>
        <dbReference type="ARBA" id="ARBA00022729"/>
    </source>
</evidence>
<evidence type="ECO:0000313" key="12">
    <source>
        <dbReference type="Proteomes" id="UP000240811"/>
    </source>
</evidence>
<feature type="binding site" evidence="8">
    <location>
        <position position="237"/>
    </location>
    <ligand>
        <name>substrate</name>
    </ligand>
</feature>
<dbReference type="InterPro" id="IPR018044">
    <property type="entry name" value="Peptidase_S11"/>
</dbReference>
<dbReference type="PRINTS" id="PR00725">
    <property type="entry name" value="DADACBPTASE1"/>
</dbReference>
<dbReference type="GO" id="GO:0008360">
    <property type="term" value="P:regulation of cell shape"/>
    <property type="evidence" value="ECO:0007669"/>
    <property type="project" value="UniProtKB-KW"/>
</dbReference>
<dbReference type="GO" id="GO:0009002">
    <property type="term" value="F:serine-type D-Ala-D-Ala carboxypeptidase activity"/>
    <property type="evidence" value="ECO:0007669"/>
    <property type="project" value="InterPro"/>
</dbReference>
<evidence type="ECO:0000256" key="1">
    <source>
        <dbReference type="ARBA" id="ARBA00007164"/>
    </source>
</evidence>
<keyword evidence="6" id="KW-0961">Cell wall biogenesis/degradation</keyword>
<comment type="caution">
    <text evidence="11">The sequence shown here is derived from an EMBL/GenBank/DDBJ whole genome shotgun (WGS) entry which is preliminary data.</text>
</comment>
<organism evidence="11 12">
    <name type="scientific">Candidatus Liberibacter europaeus</name>
    <dbReference type="NCBI Taxonomy" id="744859"/>
    <lineage>
        <taxon>Bacteria</taxon>
        <taxon>Pseudomonadati</taxon>
        <taxon>Pseudomonadota</taxon>
        <taxon>Alphaproteobacteria</taxon>
        <taxon>Hyphomicrobiales</taxon>
        <taxon>Rhizobiaceae</taxon>
        <taxon>Liberibacter</taxon>
    </lineage>
</organism>
<proteinExistence type="inferred from homology"/>
<dbReference type="InterPro" id="IPR012338">
    <property type="entry name" value="Beta-lactam/transpept-like"/>
</dbReference>
<sequence>MRKKYFLENDINYGYILLQKSTRILLKISLLVSIIIAGTTTKLHAKASYSSIVIDVQNNKTVYGFEQHKKRYPASLTKMMTLYIIFEHLQSKKIQLDTKVIVSQKAVMQSPSKLYLKENAYFTVEQGILALITRSANDVSVAFGEFISGSEKKFANLMSIKAKSLGMNKTVYKNSSGLHNNKQVTTAHDQAILGIQLRKQFPQYYKYFSLTQFRYRNKIILNHNKLINKKTGIDGIKTGYTQESGFNIVASLRSNDKSAIVVVMGMPTSQTRDQKTLDLISSFINKKRKRANKNFKNNSQSRHSHNKMLQLKHFILERKKAETHKKISSNLPKKHNNLIPQIRLMSIPKPTKDTTI</sequence>
<dbReference type="SUPFAM" id="SSF56601">
    <property type="entry name" value="beta-lactamase/transpeptidase-like"/>
    <property type="match status" value="1"/>
</dbReference>
<keyword evidence="4" id="KW-0133">Cell shape</keyword>
<keyword evidence="5" id="KW-0573">Peptidoglycan synthesis</keyword>
<feature type="active site" description="Proton acceptor" evidence="7">
    <location>
        <position position="78"/>
    </location>
</feature>
<dbReference type="GO" id="GO:0006508">
    <property type="term" value="P:proteolysis"/>
    <property type="evidence" value="ECO:0007669"/>
    <property type="project" value="InterPro"/>
</dbReference>
<evidence type="ECO:0000256" key="3">
    <source>
        <dbReference type="ARBA" id="ARBA00022801"/>
    </source>
</evidence>
<dbReference type="Gene3D" id="3.40.710.10">
    <property type="entry name" value="DD-peptidase/beta-lactamase superfamily"/>
    <property type="match status" value="1"/>
</dbReference>
<feature type="domain" description="Peptidase S11 D-alanyl-D-alanine carboxypeptidase A N-terminal" evidence="10">
    <location>
        <begin position="45"/>
        <end position="267"/>
    </location>
</feature>
<evidence type="ECO:0000256" key="8">
    <source>
        <dbReference type="PIRSR" id="PIRSR618044-2"/>
    </source>
</evidence>
<reference evidence="12" key="1">
    <citation type="submission" date="2018-02" db="EMBL/GenBank/DDBJ databases">
        <title>Genome sequence of Candidatus Liberibacter europaeus.</title>
        <authorList>
            <person name="Frampton R.A."/>
            <person name="Thompson S.M."/>
            <person name="David C."/>
            <person name="Addison S.M."/>
            <person name="Smith G.R."/>
        </authorList>
    </citation>
    <scope>NUCLEOTIDE SEQUENCE [LARGE SCALE GENOMIC DNA]</scope>
</reference>
<dbReference type="PANTHER" id="PTHR21581">
    <property type="entry name" value="D-ALANYL-D-ALANINE CARBOXYPEPTIDASE"/>
    <property type="match status" value="1"/>
</dbReference>